<dbReference type="Proteomes" id="UP000050816">
    <property type="component" value="Unassembled WGS sequence"/>
</dbReference>
<sequence length="72" mass="8619">MFTCGAAWVIKQVNSLFAEVVTEHRNFESRWDDMVKYYEDMAKSIRRENPGDPNEETPGDRFAKGWRPRWKH</sequence>
<accession>A0A0R1UE96</accession>
<evidence type="ECO:0000313" key="3">
    <source>
        <dbReference type="Proteomes" id="UP000050816"/>
    </source>
</evidence>
<gene>
    <name evidence="2" type="ORF">FC43_GL001048</name>
</gene>
<comment type="caution">
    <text evidence="2">The sequence shown here is derived from an EMBL/GenBank/DDBJ whole genome shotgun (WGS) entry which is preliminary data.</text>
</comment>
<protein>
    <submittedName>
        <fullName evidence="2">Uncharacterized protein</fullName>
    </submittedName>
</protein>
<dbReference type="EMBL" id="AZFK01000018">
    <property type="protein sequence ID" value="KRL91630.1"/>
    <property type="molecule type" value="Genomic_DNA"/>
</dbReference>
<proteinExistence type="predicted"/>
<name>A0A0R1UE96_9LACO</name>
<feature type="region of interest" description="Disordered" evidence="1">
    <location>
        <begin position="45"/>
        <end position="72"/>
    </location>
</feature>
<dbReference type="AlphaFoldDB" id="A0A0R1UE96"/>
<reference evidence="2 3" key="1">
    <citation type="journal article" date="2015" name="Genome Announc.">
        <title>Expanding the biotechnology potential of lactobacilli through comparative genomics of 213 strains and associated genera.</title>
        <authorList>
            <person name="Sun Z."/>
            <person name="Harris H.M."/>
            <person name="McCann A."/>
            <person name="Guo C."/>
            <person name="Argimon S."/>
            <person name="Zhang W."/>
            <person name="Yang X."/>
            <person name="Jeffery I.B."/>
            <person name="Cooney J.C."/>
            <person name="Kagawa T.F."/>
            <person name="Liu W."/>
            <person name="Song Y."/>
            <person name="Salvetti E."/>
            <person name="Wrobel A."/>
            <person name="Rasinkangas P."/>
            <person name="Parkhill J."/>
            <person name="Rea M.C."/>
            <person name="O'Sullivan O."/>
            <person name="Ritari J."/>
            <person name="Douillard F.P."/>
            <person name="Paul Ross R."/>
            <person name="Yang R."/>
            <person name="Briner A.E."/>
            <person name="Felis G.E."/>
            <person name="de Vos W.M."/>
            <person name="Barrangou R."/>
            <person name="Klaenhammer T.R."/>
            <person name="Caufield P.W."/>
            <person name="Cui Y."/>
            <person name="Zhang H."/>
            <person name="O'Toole P.W."/>
        </authorList>
    </citation>
    <scope>NUCLEOTIDE SEQUENCE [LARGE SCALE GENOMIC DNA]</scope>
    <source>
        <strain evidence="2 3">DSM 15946</strain>
    </source>
</reference>
<dbReference type="PATRIC" id="fig|1423760.3.peg.1101"/>
<evidence type="ECO:0000313" key="2">
    <source>
        <dbReference type="EMBL" id="KRL91630.1"/>
    </source>
</evidence>
<organism evidence="2 3">
    <name type="scientific">Limosilactobacillus ingluviei DSM 15946</name>
    <dbReference type="NCBI Taxonomy" id="1423760"/>
    <lineage>
        <taxon>Bacteria</taxon>
        <taxon>Bacillati</taxon>
        <taxon>Bacillota</taxon>
        <taxon>Bacilli</taxon>
        <taxon>Lactobacillales</taxon>
        <taxon>Lactobacillaceae</taxon>
        <taxon>Limosilactobacillus</taxon>
    </lineage>
</organism>
<evidence type="ECO:0000256" key="1">
    <source>
        <dbReference type="SAM" id="MobiDB-lite"/>
    </source>
</evidence>